<keyword evidence="2" id="KW-1185">Reference proteome</keyword>
<dbReference type="EMBL" id="MU267687">
    <property type="protein sequence ID" value="KAH7911156.1"/>
    <property type="molecule type" value="Genomic_DNA"/>
</dbReference>
<evidence type="ECO:0000313" key="2">
    <source>
        <dbReference type="Proteomes" id="UP000790377"/>
    </source>
</evidence>
<sequence length="85" mass="9512">MGERRVFNLLVVVKCAIIVHLFYFFCNLKDGEGGCSCAGGRPLNTMKIGSSPPDLFFFSFGWGRGWCILFGELFVPLVERTSELN</sequence>
<proteinExistence type="predicted"/>
<comment type="caution">
    <text evidence="1">The sequence shown here is derived from an EMBL/GenBank/DDBJ whole genome shotgun (WGS) entry which is preliminary data.</text>
</comment>
<gene>
    <name evidence="1" type="ORF">BJ138DRAFT_1151271</name>
</gene>
<name>A0ACB8AD66_9AGAM</name>
<accession>A0ACB8AD66</accession>
<protein>
    <submittedName>
        <fullName evidence="1">Uncharacterized protein</fullName>
    </submittedName>
</protein>
<reference evidence="1" key="1">
    <citation type="journal article" date="2021" name="New Phytol.">
        <title>Evolutionary innovations through gain and loss of genes in the ectomycorrhizal Boletales.</title>
        <authorList>
            <person name="Wu G."/>
            <person name="Miyauchi S."/>
            <person name="Morin E."/>
            <person name="Kuo A."/>
            <person name="Drula E."/>
            <person name="Varga T."/>
            <person name="Kohler A."/>
            <person name="Feng B."/>
            <person name="Cao Y."/>
            <person name="Lipzen A."/>
            <person name="Daum C."/>
            <person name="Hundley H."/>
            <person name="Pangilinan J."/>
            <person name="Johnson J."/>
            <person name="Barry K."/>
            <person name="LaButti K."/>
            <person name="Ng V."/>
            <person name="Ahrendt S."/>
            <person name="Min B."/>
            <person name="Choi I.G."/>
            <person name="Park H."/>
            <person name="Plett J.M."/>
            <person name="Magnuson J."/>
            <person name="Spatafora J.W."/>
            <person name="Nagy L.G."/>
            <person name="Henrissat B."/>
            <person name="Grigoriev I.V."/>
            <person name="Yang Z.L."/>
            <person name="Xu J."/>
            <person name="Martin F.M."/>
        </authorList>
    </citation>
    <scope>NUCLEOTIDE SEQUENCE</scope>
    <source>
        <strain evidence="1">ATCC 28755</strain>
    </source>
</reference>
<evidence type="ECO:0000313" key="1">
    <source>
        <dbReference type="EMBL" id="KAH7911156.1"/>
    </source>
</evidence>
<dbReference type="Proteomes" id="UP000790377">
    <property type="component" value="Unassembled WGS sequence"/>
</dbReference>
<organism evidence="1 2">
    <name type="scientific">Hygrophoropsis aurantiaca</name>
    <dbReference type="NCBI Taxonomy" id="72124"/>
    <lineage>
        <taxon>Eukaryota</taxon>
        <taxon>Fungi</taxon>
        <taxon>Dikarya</taxon>
        <taxon>Basidiomycota</taxon>
        <taxon>Agaricomycotina</taxon>
        <taxon>Agaricomycetes</taxon>
        <taxon>Agaricomycetidae</taxon>
        <taxon>Boletales</taxon>
        <taxon>Coniophorineae</taxon>
        <taxon>Hygrophoropsidaceae</taxon>
        <taxon>Hygrophoropsis</taxon>
    </lineage>
</organism>